<reference evidence="2" key="1">
    <citation type="submission" date="2017-07" db="EMBL/GenBank/DDBJ databases">
        <title>Taro Niue Genome Assembly and Annotation.</title>
        <authorList>
            <person name="Atibalentja N."/>
            <person name="Keating K."/>
            <person name="Fields C.J."/>
        </authorList>
    </citation>
    <scope>NUCLEOTIDE SEQUENCE</scope>
    <source>
        <strain evidence="2">Niue_2</strain>
        <tissue evidence="2">Leaf</tissue>
    </source>
</reference>
<name>A0A843VEV2_COLES</name>
<dbReference type="EMBL" id="NMUH01001587">
    <property type="protein sequence ID" value="MQL93666.1"/>
    <property type="molecule type" value="Genomic_DNA"/>
</dbReference>
<gene>
    <name evidence="2" type="ORF">Taro_026305</name>
</gene>
<feature type="region of interest" description="Disordered" evidence="1">
    <location>
        <begin position="73"/>
        <end position="102"/>
    </location>
</feature>
<comment type="caution">
    <text evidence="2">The sequence shown here is derived from an EMBL/GenBank/DDBJ whole genome shotgun (WGS) entry which is preliminary data.</text>
</comment>
<proteinExistence type="predicted"/>
<sequence>MSLNDIPSFARYPKHCRPSTRAPAHLKDGPYINKSIHMYEELVVICGDDQATGSFSRTVEDFVVDVDSTSVDAVNEETSETPPPPRIVEDHSISSKQNITNI</sequence>
<evidence type="ECO:0000313" key="2">
    <source>
        <dbReference type="EMBL" id="MQL93666.1"/>
    </source>
</evidence>
<dbReference type="AlphaFoldDB" id="A0A843VEV2"/>
<evidence type="ECO:0000313" key="3">
    <source>
        <dbReference type="Proteomes" id="UP000652761"/>
    </source>
</evidence>
<organism evidence="2 3">
    <name type="scientific">Colocasia esculenta</name>
    <name type="common">Wild taro</name>
    <name type="synonym">Arum esculentum</name>
    <dbReference type="NCBI Taxonomy" id="4460"/>
    <lineage>
        <taxon>Eukaryota</taxon>
        <taxon>Viridiplantae</taxon>
        <taxon>Streptophyta</taxon>
        <taxon>Embryophyta</taxon>
        <taxon>Tracheophyta</taxon>
        <taxon>Spermatophyta</taxon>
        <taxon>Magnoliopsida</taxon>
        <taxon>Liliopsida</taxon>
        <taxon>Araceae</taxon>
        <taxon>Aroideae</taxon>
        <taxon>Colocasieae</taxon>
        <taxon>Colocasia</taxon>
    </lineage>
</organism>
<protein>
    <submittedName>
        <fullName evidence="2">Uncharacterized protein</fullName>
    </submittedName>
</protein>
<keyword evidence="3" id="KW-1185">Reference proteome</keyword>
<dbReference type="OrthoDB" id="1301570at2759"/>
<dbReference type="Proteomes" id="UP000652761">
    <property type="component" value="Unassembled WGS sequence"/>
</dbReference>
<evidence type="ECO:0000256" key="1">
    <source>
        <dbReference type="SAM" id="MobiDB-lite"/>
    </source>
</evidence>
<accession>A0A843VEV2</accession>